<organism evidence="4 5">
    <name type="scientific">Microbulbifer yueqingensis</name>
    <dbReference type="NCBI Taxonomy" id="658219"/>
    <lineage>
        <taxon>Bacteria</taxon>
        <taxon>Pseudomonadati</taxon>
        <taxon>Pseudomonadota</taxon>
        <taxon>Gammaproteobacteria</taxon>
        <taxon>Cellvibrionales</taxon>
        <taxon>Microbulbiferaceae</taxon>
        <taxon>Microbulbifer</taxon>
    </lineage>
</organism>
<name>A0A1G9E1N2_9GAMM</name>
<keyword evidence="3" id="KW-0812">Transmembrane</keyword>
<evidence type="ECO:0000313" key="4">
    <source>
        <dbReference type="EMBL" id="SDK69997.1"/>
    </source>
</evidence>
<evidence type="ECO:0000256" key="2">
    <source>
        <dbReference type="SAM" id="MobiDB-lite"/>
    </source>
</evidence>
<feature type="region of interest" description="Disordered" evidence="2">
    <location>
        <begin position="24"/>
        <end position="65"/>
    </location>
</feature>
<keyword evidence="1" id="KW-0175">Coiled coil</keyword>
<dbReference type="AlphaFoldDB" id="A0A1G9E1N2"/>
<dbReference type="EMBL" id="FNFH01000007">
    <property type="protein sequence ID" value="SDK69997.1"/>
    <property type="molecule type" value="Genomic_DNA"/>
</dbReference>
<evidence type="ECO:0000256" key="3">
    <source>
        <dbReference type="SAM" id="Phobius"/>
    </source>
</evidence>
<accession>A0A1G9E1N2</accession>
<keyword evidence="3" id="KW-1133">Transmembrane helix</keyword>
<protein>
    <submittedName>
        <fullName evidence="4">Uncharacterized protein</fullName>
    </submittedName>
</protein>
<feature type="compositionally biased region" description="Low complexity" evidence="2">
    <location>
        <begin position="50"/>
        <end position="61"/>
    </location>
</feature>
<dbReference type="STRING" id="658219.SAMN05216212_2982"/>
<keyword evidence="3" id="KW-0472">Membrane</keyword>
<sequence length="277" mass="29381">MHQPFAGRVSLYTSNCKNRVFLTMQRKEPTLDGRGPAIDPQMDNKPIGGAPRSSTPAPAAADEGGSGGSSVLAVVALILALAGVGGAGFLYTQWQDTRSQLVSAEERIVELEKRFEMSDEESTASVEVLNAKAKENAAEIRKLWGVAYDTNRKSIAANKEAAAAAAKDAAAAKKQAAQLAGQVSGLSKSVKKIASVEFALSELRESTTSSQRDMKDKLASLERQLNSVRSDLGGRVSANEEAVESIDAYRRSVNKDLVQLRDAIRSLQSGGSTAGIQ</sequence>
<dbReference type="Proteomes" id="UP000199305">
    <property type="component" value="Unassembled WGS sequence"/>
</dbReference>
<feature type="transmembrane region" description="Helical" evidence="3">
    <location>
        <begin position="71"/>
        <end position="91"/>
    </location>
</feature>
<proteinExistence type="predicted"/>
<evidence type="ECO:0000313" key="5">
    <source>
        <dbReference type="Proteomes" id="UP000199305"/>
    </source>
</evidence>
<evidence type="ECO:0000256" key="1">
    <source>
        <dbReference type="SAM" id="Coils"/>
    </source>
</evidence>
<keyword evidence="5" id="KW-1185">Reference proteome</keyword>
<gene>
    <name evidence="4" type="ORF">SAMN05216212_2982</name>
</gene>
<feature type="coiled-coil region" evidence="1">
    <location>
        <begin position="94"/>
        <end position="121"/>
    </location>
</feature>
<reference evidence="5" key="1">
    <citation type="submission" date="2016-10" db="EMBL/GenBank/DDBJ databases">
        <authorList>
            <person name="Varghese N."/>
            <person name="Submissions S."/>
        </authorList>
    </citation>
    <scope>NUCLEOTIDE SEQUENCE [LARGE SCALE GENOMIC DNA]</scope>
    <source>
        <strain evidence="5">CGMCC 1.10658</strain>
    </source>
</reference>